<dbReference type="Proteomes" id="UP000318336">
    <property type="component" value="Unassembled WGS sequence"/>
</dbReference>
<accession>A0A542XBL5</accession>
<name>A0A542XBL5_9MICO</name>
<keyword evidence="2" id="KW-1185">Reference proteome</keyword>
<comment type="caution">
    <text evidence="1">The sequence shown here is derived from an EMBL/GenBank/DDBJ whole genome shotgun (WGS) entry which is preliminary data.</text>
</comment>
<gene>
    <name evidence="1" type="ORF">FB554_1359</name>
</gene>
<dbReference type="RefSeq" id="WP_142005264.1">
    <property type="nucleotide sequence ID" value="NZ_CAJTBP010000001.1"/>
</dbReference>
<dbReference type="EMBL" id="VFOK01000001">
    <property type="protein sequence ID" value="TQL33221.1"/>
    <property type="molecule type" value="Genomic_DNA"/>
</dbReference>
<dbReference type="AlphaFoldDB" id="A0A542XBL5"/>
<evidence type="ECO:0000313" key="1">
    <source>
        <dbReference type="EMBL" id="TQL33221.1"/>
    </source>
</evidence>
<organism evidence="1 2">
    <name type="scientific">Barrientosiimonas humi</name>
    <dbReference type="NCBI Taxonomy" id="999931"/>
    <lineage>
        <taxon>Bacteria</taxon>
        <taxon>Bacillati</taxon>
        <taxon>Actinomycetota</taxon>
        <taxon>Actinomycetes</taxon>
        <taxon>Micrococcales</taxon>
        <taxon>Dermacoccaceae</taxon>
        <taxon>Barrientosiimonas</taxon>
    </lineage>
</organism>
<reference evidence="1 2" key="1">
    <citation type="submission" date="2019-06" db="EMBL/GenBank/DDBJ databases">
        <title>Sequencing the genomes of 1000 actinobacteria strains.</title>
        <authorList>
            <person name="Klenk H.-P."/>
        </authorList>
    </citation>
    <scope>NUCLEOTIDE SEQUENCE [LARGE SCALE GENOMIC DNA]</scope>
    <source>
        <strain evidence="1 2">DSM 24617</strain>
    </source>
</reference>
<evidence type="ECO:0000313" key="2">
    <source>
        <dbReference type="Proteomes" id="UP000318336"/>
    </source>
</evidence>
<sequence>MSDAQRHRNALHRAVALTTSYLREEGAEQGPLETIRLANEETVDSAADTLTAQAHLMSRLLKHIVNLDRVMRDEGIEVDHGFDGPVTSQAMLQEIARQIIQSEAEDG</sequence>
<proteinExistence type="predicted"/>
<protein>
    <submittedName>
        <fullName evidence="1">Uncharacterized protein</fullName>
    </submittedName>
</protein>